<dbReference type="SUPFAM" id="SSF52266">
    <property type="entry name" value="SGNH hydrolase"/>
    <property type="match status" value="1"/>
</dbReference>
<dbReference type="PANTHER" id="PTHR22835:SF683">
    <property type="entry name" value="OS05G0506800 PROTEIN"/>
    <property type="match status" value="1"/>
</dbReference>
<reference evidence="3" key="1">
    <citation type="submission" date="2018-01" db="EMBL/GenBank/DDBJ databases">
        <authorList>
            <person name="Mao J.F."/>
        </authorList>
    </citation>
    <scope>NUCLEOTIDE SEQUENCE</scope>
    <source>
        <strain evidence="3">Huo1</strain>
        <tissue evidence="3">Leaf</tissue>
    </source>
</reference>
<dbReference type="Pfam" id="PF00657">
    <property type="entry name" value="Lipase_GDSL"/>
    <property type="match status" value="1"/>
</dbReference>
<dbReference type="Proteomes" id="UP000298416">
    <property type="component" value="Unassembled WGS sequence"/>
</dbReference>
<evidence type="ECO:0000256" key="2">
    <source>
        <dbReference type="ARBA" id="ARBA00023180"/>
    </source>
</evidence>
<accession>A0A8X8ZW37</accession>
<keyword evidence="2" id="KW-0325">Glycoprotein</keyword>
<dbReference type="Gene3D" id="3.40.50.1110">
    <property type="entry name" value="SGNH hydrolase"/>
    <property type="match status" value="1"/>
</dbReference>
<dbReference type="PANTHER" id="PTHR22835">
    <property type="entry name" value="ZINC FINGER FYVE DOMAIN CONTAINING PROTEIN"/>
    <property type="match status" value="1"/>
</dbReference>
<evidence type="ECO:0000256" key="1">
    <source>
        <dbReference type="ARBA" id="ARBA00008668"/>
    </source>
</evidence>
<dbReference type="InterPro" id="IPR036514">
    <property type="entry name" value="SGNH_hydro_sf"/>
</dbReference>
<dbReference type="GO" id="GO:0016788">
    <property type="term" value="F:hydrolase activity, acting on ester bonds"/>
    <property type="evidence" value="ECO:0007669"/>
    <property type="project" value="InterPro"/>
</dbReference>
<keyword evidence="4" id="KW-1185">Reference proteome</keyword>
<name>A0A8X8ZW37_SALSN</name>
<sequence>MFRRPPHYRLHCSYSGYAAEYLGLPLVPPFYGGKNLSGGSSVNFAAASANALPDSFFVSKGIKIPNANISLSDQLSWFKELFLPKFYRKPSELKRFMEESLVIVGEIGGNDYNHALLQGESMESVKNFVPQVVGAITSAIHELIKHGAVTLIVPGNFPIGCLAAYLTLFKSSNQNDYDPKTGCINWLNEFATHHNNLLKSELNRIQKENPTTKIIYADYYNATMRFLRSPLEYGFSKGGLATCCGGCGPYDIDPLLRGNQVCENPSEYVGWDGLHLTEAAYRVVATGLIKESYTIPRINCSCASSSKYGLVGLSDQ</sequence>
<dbReference type="AlphaFoldDB" id="A0A8X8ZW37"/>
<evidence type="ECO:0000313" key="3">
    <source>
        <dbReference type="EMBL" id="KAG6419232.1"/>
    </source>
</evidence>
<evidence type="ECO:0008006" key="5">
    <source>
        <dbReference type="Google" id="ProtNLM"/>
    </source>
</evidence>
<comment type="similarity">
    <text evidence="1">Belongs to the 'GDSL' lipolytic enzyme family.</text>
</comment>
<proteinExistence type="inferred from homology"/>
<evidence type="ECO:0000313" key="4">
    <source>
        <dbReference type="Proteomes" id="UP000298416"/>
    </source>
</evidence>
<comment type="caution">
    <text evidence="3">The sequence shown here is derived from an EMBL/GenBank/DDBJ whole genome shotgun (WGS) entry which is preliminary data.</text>
</comment>
<dbReference type="EMBL" id="PNBA02000007">
    <property type="protein sequence ID" value="KAG6419232.1"/>
    <property type="molecule type" value="Genomic_DNA"/>
</dbReference>
<reference evidence="3" key="2">
    <citation type="submission" date="2020-08" db="EMBL/GenBank/DDBJ databases">
        <title>Plant Genome Project.</title>
        <authorList>
            <person name="Zhang R.-G."/>
        </authorList>
    </citation>
    <scope>NUCLEOTIDE SEQUENCE</scope>
    <source>
        <strain evidence="3">Huo1</strain>
        <tissue evidence="3">Leaf</tissue>
    </source>
</reference>
<organism evidence="3">
    <name type="scientific">Salvia splendens</name>
    <name type="common">Scarlet sage</name>
    <dbReference type="NCBI Taxonomy" id="180675"/>
    <lineage>
        <taxon>Eukaryota</taxon>
        <taxon>Viridiplantae</taxon>
        <taxon>Streptophyta</taxon>
        <taxon>Embryophyta</taxon>
        <taxon>Tracheophyta</taxon>
        <taxon>Spermatophyta</taxon>
        <taxon>Magnoliopsida</taxon>
        <taxon>eudicotyledons</taxon>
        <taxon>Gunneridae</taxon>
        <taxon>Pentapetalae</taxon>
        <taxon>asterids</taxon>
        <taxon>lamiids</taxon>
        <taxon>Lamiales</taxon>
        <taxon>Lamiaceae</taxon>
        <taxon>Nepetoideae</taxon>
        <taxon>Mentheae</taxon>
        <taxon>Salviinae</taxon>
        <taxon>Salvia</taxon>
        <taxon>Salvia subgen. Calosphace</taxon>
        <taxon>core Calosphace</taxon>
    </lineage>
</organism>
<protein>
    <recommendedName>
        <fullName evidence="5">Zeta-carotene desaturase</fullName>
    </recommendedName>
</protein>
<gene>
    <name evidence="3" type="ORF">SASPL_121448</name>
</gene>
<dbReference type="InterPro" id="IPR001087">
    <property type="entry name" value="GDSL"/>
</dbReference>